<evidence type="ECO:0000313" key="2">
    <source>
        <dbReference type="EMBL" id="KAH3843536.1"/>
    </source>
</evidence>
<proteinExistence type="predicted"/>
<accession>A0A9D4KQY8</accession>
<feature type="compositionally biased region" description="Basic and acidic residues" evidence="1">
    <location>
        <begin position="84"/>
        <end position="105"/>
    </location>
</feature>
<feature type="region of interest" description="Disordered" evidence="1">
    <location>
        <begin position="84"/>
        <end position="116"/>
    </location>
</feature>
<reference evidence="2" key="2">
    <citation type="submission" date="2020-11" db="EMBL/GenBank/DDBJ databases">
        <authorList>
            <person name="McCartney M.A."/>
            <person name="Auch B."/>
            <person name="Kono T."/>
            <person name="Mallez S."/>
            <person name="Becker A."/>
            <person name="Gohl D.M."/>
            <person name="Silverstein K.A.T."/>
            <person name="Koren S."/>
            <person name="Bechman K.B."/>
            <person name="Herman A."/>
            <person name="Abrahante J.E."/>
            <person name="Garbe J."/>
        </authorList>
    </citation>
    <scope>NUCLEOTIDE SEQUENCE</scope>
    <source>
        <strain evidence="2">Duluth1</strain>
        <tissue evidence="2">Whole animal</tissue>
    </source>
</reference>
<reference evidence="2" key="1">
    <citation type="journal article" date="2019" name="bioRxiv">
        <title>The Genome of the Zebra Mussel, Dreissena polymorpha: A Resource for Invasive Species Research.</title>
        <authorList>
            <person name="McCartney M.A."/>
            <person name="Auch B."/>
            <person name="Kono T."/>
            <person name="Mallez S."/>
            <person name="Zhang Y."/>
            <person name="Obille A."/>
            <person name="Becker A."/>
            <person name="Abrahante J.E."/>
            <person name="Garbe J."/>
            <person name="Badalamenti J.P."/>
            <person name="Herman A."/>
            <person name="Mangelson H."/>
            <person name="Liachko I."/>
            <person name="Sullivan S."/>
            <person name="Sone E.D."/>
            <person name="Koren S."/>
            <person name="Silverstein K.A.T."/>
            <person name="Beckman K.B."/>
            <person name="Gohl D.M."/>
        </authorList>
    </citation>
    <scope>NUCLEOTIDE SEQUENCE</scope>
    <source>
        <strain evidence="2">Duluth1</strain>
        <tissue evidence="2">Whole animal</tissue>
    </source>
</reference>
<comment type="caution">
    <text evidence="2">The sequence shown here is derived from an EMBL/GenBank/DDBJ whole genome shotgun (WGS) entry which is preliminary data.</text>
</comment>
<protein>
    <submittedName>
        <fullName evidence="2">Uncharacterized protein</fullName>
    </submittedName>
</protein>
<dbReference type="EMBL" id="JAIWYP010000004">
    <property type="protein sequence ID" value="KAH3843536.1"/>
    <property type="molecule type" value="Genomic_DNA"/>
</dbReference>
<evidence type="ECO:0000313" key="3">
    <source>
        <dbReference type="Proteomes" id="UP000828390"/>
    </source>
</evidence>
<keyword evidence="3" id="KW-1185">Reference proteome</keyword>
<organism evidence="2 3">
    <name type="scientific">Dreissena polymorpha</name>
    <name type="common">Zebra mussel</name>
    <name type="synonym">Mytilus polymorpha</name>
    <dbReference type="NCBI Taxonomy" id="45954"/>
    <lineage>
        <taxon>Eukaryota</taxon>
        <taxon>Metazoa</taxon>
        <taxon>Spiralia</taxon>
        <taxon>Lophotrochozoa</taxon>
        <taxon>Mollusca</taxon>
        <taxon>Bivalvia</taxon>
        <taxon>Autobranchia</taxon>
        <taxon>Heteroconchia</taxon>
        <taxon>Euheterodonta</taxon>
        <taxon>Imparidentia</taxon>
        <taxon>Neoheterodontei</taxon>
        <taxon>Myida</taxon>
        <taxon>Dreissenoidea</taxon>
        <taxon>Dreissenidae</taxon>
        <taxon>Dreissena</taxon>
    </lineage>
</organism>
<dbReference type="Proteomes" id="UP000828390">
    <property type="component" value="Unassembled WGS sequence"/>
</dbReference>
<feature type="region of interest" description="Disordered" evidence="1">
    <location>
        <begin position="16"/>
        <end position="37"/>
    </location>
</feature>
<sequence>MNKPFIISFNSYSDSVVNNDNNRKDTRKNGNSIGSNLDISDATIKCTFPKHSGPSGDSNSVSVSDILGELNSVLYESRSSELEKASVFRTGDSRDSGAEHGKGHMTESGSEPTLKDLMDYMKGISESFNERL</sequence>
<name>A0A9D4KQY8_DREPO</name>
<dbReference type="AlphaFoldDB" id="A0A9D4KQY8"/>
<evidence type="ECO:0000256" key="1">
    <source>
        <dbReference type="SAM" id="MobiDB-lite"/>
    </source>
</evidence>
<gene>
    <name evidence="2" type="ORF">DPMN_117056</name>
</gene>